<reference evidence="2" key="1">
    <citation type="journal article" date="2023" name="Mol. Phylogenet. Evol.">
        <title>Genome-scale phylogeny and comparative genomics of the fungal order Sordariales.</title>
        <authorList>
            <person name="Hensen N."/>
            <person name="Bonometti L."/>
            <person name="Westerberg I."/>
            <person name="Brannstrom I.O."/>
            <person name="Guillou S."/>
            <person name="Cros-Aarteil S."/>
            <person name="Calhoun S."/>
            <person name="Haridas S."/>
            <person name="Kuo A."/>
            <person name="Mondo S."/>
            <person name="Pangilinan J."/>
            <person name="Riley R."/>
            <person name="LaButti K."/>
            <person name="Andreopoulos B."/>
            <person name="Lipzen A."/>
            <person name="Chen C."/>
            <person name="Yan M."/>
            <person name="Daum C."/>
            <person name="Ng V."/>
            <person name="Clum A."/>
            <person name="Steindorff A."/>
            <person name="Ohm R.A."/>
            <person name="Martin F."/>
            <person name="Silar P."/>
            <person name="Natvig D.O."/>
            <person name="Lalanne C."/>
            <person name="Gautier V."/>
            <person name="Ament-Velasquez S.L."/>
            <person name="Kruys A."/>
            <person name="Hutchinson M.I."/>
            <person name="Powell A.J."/>
            <person name="Barry K."/>
            <person name="Miller A.N."/>
            <person name="Grigoriev I.V."/>
            <person name="Debuchy R."/>
            <person name="Gladieux P."/>
            <person name="Hiltunen Thoren M."/>
            <person name="Johannesson H."/>
        </authorList>
    </citation>
    <scope>NUCLEOTIDE SEQUENCE</scope>
    <source>
        <strain evidence="2">CBS 359.72</strain>
    </source>
</reference>
<evidence type="ECO:0000259" key="1">
    <source>
        <dbReference type="Pfam" id="PF06985"/>
    </source>
</evidence>
<keyword evidence="3" id="KW-1185">Reference proteome</keyword>
<dbReference type="Proteomes" id="UP001303647">
    <property type="component" value="Unassembled WGS sequence"/>
</dbReference>
<dbReference type="InterPro" id="IPR010730">
    <property type="entry name" value="HET"/>
</dbReference>
<dbReference type="Pfam" id="PF06985">
    <property type="entry name" value="HET"/>
    <property type="match status" value="1"/>
</dbReference>
<dbReference type="EMBL" id="MU857611">
    <property type="protein sequence ID" value="KAK4250662.1"/>
    <property type="molecule type" value="Genomic_DNA"/>
</dbReference>
<dbReference type="PANTHER" id="PTHR33112">
    <property type="entry name" value="DOMAIN PROTEIN, PUTATIVE-RELATED"/>
    <property type="match status" value="1"/>
</dbReference>
<evidence type="ECO:0000313" key="2">
    <source>
        <dbReference type="EMBL" id="KAK4250662.1"/>
    </source>
</evidence>
<feature type="domain" description="Heterokaryon incompatibility" evidence="1">
    <location>
        <begin position="181"/>
        <end position="332"/>
    </location>
</feature>
<comment type="caution">
    <text evidence="2">The sequence shown here is derived from an EMBL/GenBank/DDBJ whole genome shotgun (WGS) entry which is preliminary data.</text>
</comment>
<protein>
    <submittedName>
        <fullName evidence="2">Heterokaryon incompatibility protein-domain-containing protein</fullName>
    </submittedName>
</protein>
<organism evidence="2 3">
    <name type="scientific">Corynascus novoguineensis</name>
    <dbReference type="NCBI Taxonomy" id="1126955"/>
    <lineage>
        <taxon>Eukaryota</taxon>
        <taxon>Fungi</taxon>
        <taxon>Dikarya</taxon>
        <taxon>Ascomycota</taxon>
        <taxon>Pezizomycotina</taxon>
        <taxon>Sordariomycetes</taxon>
        <taxon>Sordariomycetidae</taxon>
        <taxon>Sordariales</taxon>
        <taxon>Chaetomiaceae</taxon>
        <taxon>Corynascus</taxon>
    </lineage>
</organism>
<accession>A0AAN7D0V8</accession>
<dbReference type="AlphaFoldDB" id="A0AAN7D0V8"/>
<evidence type="ECO:0000313" key="3">
    <source>
        <dbReference type="Proteomes" id="UP001303647"/>
    </source>
</evidence>
<sequence>MPTLSVSKVLKAHGQGEEQKPDEDGEDERVYHFAKSVQRLCPCCDTCRFCNNMVPKFKHRLIIELKDFATAASEGCHGCLLVTQAIEAIRTVYSNAVAAHIFGDPGAYKRWPWGDVPLAWDAVPPYAGDDAAFAKVLKWISACEASHPCYTDDSVSPTRVLDVTGNSVRLHNTSGNDKVRYVALSHSWASHAKFELLRCNSSDMARSIDCDELPVTYRDAITLTRRLGIRYIWIDSLCIVQDDKDDWRREAAKMADVYSNAYLTIAADLHTVTAGGDTKPADGCFSTVAPEHVGCELKLAHPESSNETYSVGVRKAIDHGGTLGKRGWVMQERWLSPRYLWYRNNDVIFQCREGYECLCGNWEGTSRYKALANDDWHKLVGDDRFPAISGIARSLWRKRKAGETDYLAGLWRDTLESDLLWRHNGNRFPRPAEWAAPTWSWASVLGHCVYRDNRFPKPYRRRHLRVRSAQCSPVVEADPFGQITAASLVLPAKLIGANLAYDPEDMKPDREYKCNLEFDHPQASEHVVPGTQKLMVDYNVWEDKAHHVPPGSSVAFLVLFSTPFPPPDSIWGSAPPSPTPASFCAGLILRAIDPDKAVYERIALCEIQFNRRHATSANPCVRLAPQPCESDIEIEGNPGEDAIELEDYWLGSWYENPPETVITIV</sequence>
<dbReference type="PANTHER" id="PTHR33112:SF16">
    <property type="entry name" value="HETEROKARYON INCOMPATIBILITY DOMAIN-CONTAINING PROTEIN"/>
    <property type="match status" value="1"/>
</dbReference>
<gene>
    <name evidence="2" type="ORF">C7999DRAFT_28742</name>
</gene>
<proteinExistence type="predicted"/>
<reference evidence="2" key="2">
    <citation type="submission" date="2023-05" db="EMBL/GenBank/DDBJ databases">
        <authorList>
            <consortium name="Lawrence Berkeley National Laboratory"/>
            <person name="Steindorff A."/>
            <person name="Hensen N."/>
            <person name="Bonometti L."/>
            <person name="Westerberg I."/>
            <person name="Brannstrom I.O."/>
            <person name="Guillou S."/>
            <person name="Cros-Aarteil S."/>
            <person name="Calhoun S."/>
            <person name="Haridas S."/>
            <person name="Kuo A."/>
            <person name="Mondo S."/>
            <person name="Pangilinan J."/>
            <person name="Riley R."/>
            <person name="Labutti K."/>
            <person name="Andreopoulos B."/>
            <person name="Lipzen A."/>
            <person name="Chen C."/>
            <person name="Yanf M."/>
            <person name="Daum C."/>
            <person name="Ng V."/>
            <person name="Clum A."/>
            <person name="Ohm R."/>
            <person name="Martin F."/>
            <person name="Silar P."/>
            <person name="Natvig D."/>
            <person name="Lalanne C."/>
            <person name="Gautier V."/>
            <person name="Ament-Velasquez S.L."/>
            <person name="Kruys A."/>
            <person name="Hutchinson M.I."/>
            <person name="Powell A.J."/>
            <person name="Barry K."/>
            <person name="Miller A.N."/>
            <person name="Grigoriev I.V."/>
            <person name="Debuchy R."/>
            <person name="Gladieux P."/>
            <person name="Thoren M.H."/>
            <person name="Johannesson H."/>
        </authorList>
    </citation>
    <scope>NUCLEOTIDE SEQUENCE</scope>
    <source>
        <strain evidence="2">CBS 359.72</strain>
    </source>
</reference>
<name>A0AAN7D0V8_9PEZI</name>